<dbReference type="STRING" id="1299341.SAMN05444005_101385"/>
<name>A0A1H8YZC2_9FLAO</name>
<gene>
    <name evidence="1" type="ORF">SAMN05444005_101385</name>
</gene>
<keyword evidence="2" id="KW-1185">Reference proteome</keyword>
<dbReference type="AlphaFoldDB" id="A0A1H8YZC2"/>
<evidence type="ECO:0008006" key="3">
    <source>
        <dbReference type="Google" id="ProtNLM"/>
    </source>
</evidence>
<evidence type="ECO:0000313" key="2">
    <source>
        <dbReference type="Proteomes" id="UP000198648"/>
    </source>
</evidence>
<evidence type="ECO:0000313" key="1">
    <source>
        <dbReference type="EMBL" id="SEP57550.1"/>
    </source>
</evidence>
<dbReference type="Proteomes" id="UP000198648">
    <property type="component" value="Unassembled WGS sequence"/>
</dbReference>
<dbReference type="EMBL" id="FOEI01000001">
    <property type="protein sequence ID" value="SEP57550.1"/>
    <property type="molecule type" value="Genomic_DNA"/>
</dbReference>
<dbReference type="RefSeq" id="WP_091464432.1">
    <property type="nucleotide sequence ID" value="NZ_FOEI01000001.1"/>
</dbReference>
<proteinExistence type="predicted"/>
<dbReference type="PROSITE" id="PS51257">
    <property type="entry name" value="PROKAR_LIPOPROTEIN"/>
    <property type="match status" value="1"/>
</dbReference>
<protein>
    <recommendedName>
        <fullName evidence="3">Lipoprotein</fullName>
    </recommendedName>
</protein>
<organism evidence="1 2">
    <name type="scientific">Flavobacterium urocaniciphilum</name>
    <dbReference type="NCBI Taxonomy" id="1299341"/>
    <lineage>
        <taxon>Bacteria</taxon>
        <taxon>Pseudomonadati</taxon>
        <taxon>Bacteroidota</taxon>
        <taxon>Flavobacteriia</taxon>
        <taxon>Flavobacteriales</taxon>
        <taxon>Flavobacteriaceae</taxon>
        <taxon>Flavobacterium</taxon>
    </lineage>
</organism>
<dbReference type="OrthoDB" id="1364765at2"/>
<sequence>MKLAKVIFSICFSIIISSCEKKEQKDIELIILNKKLSFDCNNSTNEIIKFKLINNSNKTYYFNASEISPKFENKYLIKDGLIIDNVNFVISDGNKNLKFSHFDNSNFENYLLTEKLIARDLVKLKRYNYNLKNYNSFFENKNFALHPKEVKNFEIAINLPKDNYYLSETNLKENKKYNFKIQFFSDTINNKNKLTRVELLNISNNNYSLFHGSIESSNEITLEYCKQSN</sequence>
<accession>A0A1H8YZC2</accession>
<reference evidence="1 2" key="1">
    <citation type="submission" date="2016-10" db="EMBL/GenBank/DDBJ databases">
        <authorList>
            <person name="de Groot N.N."/>
        </authorList>
    </citation>
    <scope>NUCLEOTIDE SEQUENCE [LARGE SCALE GENOMIC DNA]</scope>
    <source>
        <strain evidence="1 2">DSM 27078</strain>
    </source>
</reference>